<dbReference type="Proteomes" id="UP000695562">
    <property type="component" value="Unassembled WGS sequence"/>
</dbReference>
<comment type="caution">
    <text evidence="10">The sequence shown here is derived from an EMBL/GenBank/DDBJ whole genome shotgun (WGS) entry which is preliminary data.</text>
</comment>
<protein>
    <recommendedName>
        <fullName evidence="9">ABC transporter domain-containing protein</fullName>
    </recommendedName>
</protein>
<dbReference type="PROSITE" id="PS50893">
    <property type="entry name" value="ABC_TRANSPORTER_2"/>
    <property type="match status" value="1"/>
</dbReference>
<dbReference type="Pfam" id="PF00005">
    <property type="entry name" value="ABC_tran"/>
    <property type="match status" value="1"/>
</dbReference>
<dbReference type="InterPro" id="IPR013525">
    <property type="entry name" value="ABC2_TM"/>
</dbReference>
<proteinExistence type="predicted"/>
<dbReference type="AlphaFoldDB" id="A0A8J4Q4K9"/>
<dbReference type="GO" id="GO:0016887">
    <property type="term" value="F:ATP hydrolysis activity"/>
    <property type="evidence" value="ECO:0007669"/>
    <property type="project" value="InterPro"/>
</dbReference>
<gene>
    <name evidence="10" type="ORF">CYY_000482</name>
</gene>
<dbReference type="PANTHER" id="PTHR48041">
    <property type="entry name" value="ABC TRANSPORTER G FAMILY MEMBER 28"/>
    <property type="match status" value="1"/>
</dbReference>
<feature type="domain" description="ABC transporter" evidence="9">
    <location>
        <begin position="49"/>
        <end position="293"/>
    </location>
</feature>
<dbReference type="Gene3D" id="3.40.50.300">
    <property type="entry name" value="P-loop containing nucleotide triphosphate hydrolases"/>
    <property type="match status" value="1"/>
</dbReference>
<dbReference type="Pfam" id="PF01061">
    <property type="entry name" value="ABC2_membrane"/>
    <property type="match status" value="1"/>
</dbReference>
<dbReference type="SMART" id="SM00382">
    <property type="entry name" value="AAA"/>
    <property type="match status" value="1"/>
</dbReference>
<dbReference type="Pfam" id="PF19055">
    <property type="entry name" value="ABC2_membrane_7"/>
    <property type="match status" value="1"/>
</dbReference>
<keyword evidence="6 8" id="KW-1133">Transmembrane helix</keyword>
<feature type="transmembrane region" description="Helical" evidence="8">
    <location>
        <begin position="372"/>
        <end position="393"/>
    </location>
</feature>
<comment type="subcellular location">
    <subcellularLocation>
        <location evidence="1">Membrane</location>
        <topology evidence="1">Multi-pass membrane protein</topology>
    </subcellularLocation>
</comment>
<evidence type="ECO:0000313" key="10">
    <source>
        <dbReference type="EMBL" id="KAF2078192.1"/>
    </source>
</evidence>
<dbReference type="GO" id="GO:0005524">
    <property type="term" value="F:ATP binding"/>
    <property type="evidence" value="ECO:0007669"/>
    <property type="project" value="UniProtKB-KW"/>
</dbReference>
<evidence type="ECO:0000256" key="5">
    <source>
        <dbReference type="ARBA" id="ARBA00022840"/>
    </source>
</evidence>
<dbReference type="GO" id="GO:0031288">
    <property type="term" value="P:sorocarp morphogenesis"/>
    <property type="evidence" value="ECO:0007669"/>
    <property type="project" value="UniProtKB-ARBA"/>
</dbReference>
<keyword evidence="7 8" id="KW-0472">Membrane</keyword>
<evidence type="ECO:0000256" key="3">
    <source>
        <dbReference type="ARBA" id="ARBA00022692"/>
    </source>
</evidence>
<feature type="transmembrane region" description="Helical" evidence="8">
    <location>
        <begin position="512"/>
        <end position="533"/>
    </location>
</feature>
<dbReference type="InterPro" id="IPR050352">
    <property type="entry name" value="ABCG_transporters"/>
</dbReference>
<evidence type="ECO:0000256" key="8">
    <source>
        <dbReference type="SAM" id="Phobius"/>
    </source>
</evidence>
<dbReference type="GO" id="GO:0140359">
    <property type="term" value="F:ABC-type transporter activity"/>
    <property type="evidence" value="ECO:0007669"/>
    <property type="project" value="InterPro"/>
</dbReference>
<evidence type="ECO:0000256" key="7">
    <source>
        <dbReference type="ARBA" id="ARBA00023136"/>
    </source>
</evidence>
<dbReference type="GO" id="GO:0016020">
    <property type="term" value="C:membrane"/>
    <property type="evidence" value="ECO:0007669"/>
    <property type="project" value="UniProtKB-SubCell"/>
</dbReference>
<feature type="transmembrane region" description="Helical" evidence="8">
    <location>
        <begin position="405"/>
        <end position="426"/>
    </location>
</feature>
<keyword evidence="2" id="KW-0813">Transport</keyword>
<dbReference type="FunFam" id="3.40.50.300:FF:002300">
    <property type="entry name" value="ABC transporter G family protein"/>
    <property type="match status" value="1"/>
</dbReference>
<dbReference type="InterPro" id="IPR017871">
    <property type="entry name" value="ABC_transporter-like_CS"/>
</dbReference>
<keyword evidence="5" id="KW-0067">ATP-binding</keyword>
<keyword evidence="4" id="KW-0547">Nucleotide-binding</keyword>
<dbReference type="InterPro" id="IPR003593">
    <property type="entry name" value="AAA+_ATPase"/>
</dbReference>
<name>A0A8J4Q4K9_9MYCE</name>
<evidence type="ECO:0000256" key="2">
    <source>
        <dbReference type="ARBA" id="ARBA00022448"/>
    </source>
</evidence>
<dbReference type="OrthoDB" id="26425at2759"/>
<keyword evidence="3 8" id="KW-0812">Transmembrane</keyword>
<keyword evidence="11" id="KW-1185">Reference proteome</keyword>
<dbReference type="PROSITE" id="PS00211">
    <property type="entry name" value="ABC_TRANSPORTER_1"/>
    <property type="match status" value="1"/>
</dbReference>
<dbReference type="InterPro" id="IPR027417">
    <property type="entry name" value="P-loop_NTPase"/>
</dbReference>
<evidence type="ECO:0000259" key="9">
    <source>
        <dbReference type="PROSITE" id="PS50893"/>
    </source>
</evidence>
<accession>A0A8J4Q4K9</accession>
<organism evidence="10 11">
    <name type="scientific">Polysphondylium violaceum</name>
    <dbReference type="NCBI Taxonomy" id="133409"/>
    <lineage>
        <taxon>Eukaryota</taxon>
        <taxon>Amoebozoa</taxon>
        <taxon>Evosea</taxon>
        <taxon>Eumycetozoa</taxon>
        <taxon>Dictyostelia</taxon>
        <taxon>Dictyosteliales</taxon>
        <taxon>Dictyosteliaceae</taxon>
        <taxon>Polysphondylium</taxon>
    </lineage>
</organism>
<feature type="transmembrane region" description="Helical" evidence="8">
    <location>
        <begin position="596"/>
        <end position="619"/>
    </location>
</feature>
<dbReference type="PANTHER" id="PTHR48041:SF87">
    <property type="entry name" value="ABC TRANSPORTER G FAMILY MEMBER 12-RELATED"/>
    <property type="match status" value="1"/>
</dbReference>
<reference evidence="10" key="1">
    <citation type="submission" date="2020-01" db="EMBL/GenBank/DDBJ databases">
        <title>Development of genomics and gene disruption for Polysphondylium violaceum indicates a role for the polyketide synthase stlB in stalk morphogenesis.</title>
        <authorList>
            <person name="Narita B."/>
            <person name="Kawabe Y."/>
            <person name="Kin K."/>
            <person name="Saito T."/>
            <person name="Gibbs R."/>
            <person name="Kuspa A."/>
            <person name="Muzny D."/>
            <person name="Queller D."/>
            <person name="Richards S."/>
            <person name="Strassman J."/>
            <person name="Sucgang R."/>
            <person name="Worley K."/>
            <person name="Schaap P."/>
        </authorList>
    </citation>
    <scope>NUCLEOTIDE SEQUENCE</scope>
    <source>
        <strain evidence="10">QSvi11</strain>
    </source>
</reference>
<evidence type="ECO:0000256" key="1">
    <source>
        <dbReference type="ARBA" id="ARBA00004141"/>
    </source>
</evidence>
<evidence type="ECO:0000313" key="11">
    <source>
        <dbReference type="Proteomes" id="UP000695562"/>
    </source>
</evidence>
<dbReference type="SUPFAM" id="SSF52540">
    <property type="entry name" value="P-loop containing nucleoside triphosphate hydrolases"/>
    <property type="match status" value="1"/>
</dbReference>
<dbReference type="EMBL" id="AJWJ01000009">
    <property type="protein sequence ID" value="KAF2078192.1"/>
    <property type="molecule type" value="Genomic_DNA"/>
</dbReference>
<dbReference type="InterPro" id="IPR043926">
    <property type="entry name" value="ABCG_dom"/>
</dbReference>
<dbReference type="InterPro" id="IPR003439">
    <property type="entry name" value="ABC_transporter-like_ATP-bd"/>
</dbReference>
<feature type="transmembrane region" description="Helical" evidence="8">
    <location>
        <begin position="446"/>
        <end position="470"/>
    </location>
</feature>
<evidence type="ECO:0000256" key="6">
    <source>
        <dbReference type="ARBA" id="ARBA00022989"/>
    </source>
</evidence>
<evidence type="ECO:0000256" key="4">
    <source>
        <dbReference type="ARBA" id="ARBA00022741"/>
    </source>
</evidence>
<feature type="transmembrane region" description="Helical" evidence="8">
    <location>
        <begin position="540"/>
        <end position="559"/>
    </location>
</feature>
<sequence>MDNPIDTTYGRTTNETAIEIDQEKKRRGVQLSFKNITYKIRNQKYKQQLKSKNPAEKPEKEIVLLKNVSGNIDKGEFVGLMGPSGSGKSTLLDVLAKRKSTGTISGSILVNGCKIGSDYKKMCSYVTQEDTLLQTATVFETLKFYADLKLPASFSDNEKIERVEQVLDDIGLKEQAHSKIGGTLPGGMVLKALSGGEKKRVSIGCALVTNPSLIFLDEPTSGLDSVNALSIMKILLNLTHKGVTVVCSVHQPRSEIWNLFHKVMLVLKGKMAFIGTSLEMNKYFEDLGYPLPNHTNPADFYLDSAVLLANSDRYDDVVERWQQSWEVDGCNENTLIQSVIHKEDLVSVSYFCQYRVLLRRCFKDFFRNLGNIGSRLATSIVLGLLLAACFGGLKNNQTDLPKVTGVIFFLIACLNITPFTSIAIFLSSRTLFNAERAAGIYKTLPYYLAAMTIEILVATVCSFSMAAITYGISHLRWEVNRFFFTMLAYVFVHLLSEFVVLTIANLTGTMDTTFSIGSFLCGVFQLFAGFFVPTQELPKAFAWLHYLSPLFPAFVTITVNQFQDTSIDCPEIGPCLYPTGNDVLIKYGIQDISRGAAFGALAGWTTFYFITTFLALVYLNKEKR</sequence>
<feature type="transmembrane region" description="Helical" evidence="8">
    <location>
        <begin position="482"/>
        <end position="506"/>
    </location>
</feature>
<dbReference type="GO" id="GO:0031152">
    <property type="term" value="P:aggregation involved in sorocarp development"/>
    <property type="evidence" value="ECO:0007669"/>
    <property type="project" value="UniProtKB-ARBA"/>
</dbReference>
<dbReference type="CDD" id="cd03213">
    <property type="entry name" value="ABCG_EPDR"/>
    <property type="match status" value="1"/>
</dbReference>